<dbReference type="EMBL" id="JBCLVG010000001">
    <property type="protein sequence ID" value="MEN1944975.1"/>
    <property type="molecule type" value="Genomic_DNA"/>
</dbReference>
<dbReference type="Proteomes" id="UP001425155">
    <property type="component" value="Unassembled WGS sequence"/>
</dbReference>
<gene>
    <name evidence="4" type="ORF">WJX64_00285</name>
</gene>
<feature type="region of interest" description="Disordered" evidence="1">
    <location>
        <begin position="109"/>
        <end position="135"/>
    </location>
</feature>
<keyword evidence="5" id="KW-1185">Reference proteome</keyword>
<keyword evidence="2" id="KW-1133">Transmembrane helix</keyword>
<evidence type="ECO:0000259" key="3">
    <source>
        <dbReference type="PROSITE" id="PS50911"/>
    </source>
</evidence>
<sequence>MTEPGNPDRLAPESAPETTGTGLPAELPTRRSLRAQRDGSPATPTGSIPAQQWPTPGATIGRDERTDAAEPRTAPIVVAPATVSAAPEAAASTAVAPVAVPTARASVSPSAARSAASGGGAPPRGSTPTSQPARRRKNPFGAIVALVVVPGLFLTVALPAYAFAPTGGSEFSESGTHELAVASAQEVDVSSSAAKVTVARDGYTAVSGEEIRRQTAEAEAAAAAQAAAAREEAAAEQAAQIGAYSAPAQRQEGDDYPWPGGPVGVLSPLNYEYRECVDFVAWRLNRDAGATGPFRWVWSNLTPGGGSAWNWANAWYANGWQVSHDPIVGSVAWFTGNHVAYVQSVNGDGTVTIEEYNQNSDHNYHRRTIGVGDAALYLYPPPA</sequence>
<comment type="caution">
    <text evidence="4">The sequence shown here is derived from an EMBL/GenBank/DDBJ whole genome shotgun (WGS) entry which is preliminary data.</text>
</comment>
<accession>A0ABU9VZ07</accession>
<feature type="compositionally biased region" description="Polar residues" evidence="1">
    <location>
        <begin position="42"/>
        <end position="54"/>
    </location>
</feature>
<feature type="compositionally biased region" description="Basic and acidic residues" evidence="1">
    <location>
        <begin position="61"/>
        <end position="70"/>
    </location>
</feature>
<evidence type="ECO:0000313" key="5">
    <source>
        <dbReference type="Proteomes" id="UP001425155"/>
    </source>
</evidence>
<keyword evidence="2" id="KW-0472">Membrane</keyword>
<evidence type="ECO:0000313" key="4">
    <source>
        <dbReference type="EMBL" id="MEN1944975.1"/>
    </source>
</evidence>
<dbReference type="RefSeq" id="WP_342110659.1">
    <property type="nucleotide sequence ID" value="NZ_JBCAUN010000001.1"/>
</dbReference>
<name>A0ABU9VZ07_9MICO</name>
<evidence type="ECO:0000256" key="2">
    <source>
        <dbReference type="SAM" id="Phobius"/>
    </source>
</evidence>
<feature type="domain" description="Peptidase C51" evidence="3">
    <location>
        <begin position="251"/>
        <end position="379"/>
    </location>
</feature>
<protein>
    <submittedName>
        <fullName evidence="4">CHAP domain-containing protein</fullName>
    </submittedName>
</protein>
<dbReference type="InterPro" id="IPR007921">
    <property type="entry name" value="CHAP_dom"/>
</dbReference>
<feature type="transmembrane region" description="Helical" evidence="2">
    <location>
        <begin position="140"/>
        <end position="164"/>
    </location>
</feature>
<dbReference type="InterPro" id="IPR038765">
    <property type="entry name" value="Papain-like_cys_pep_sf"/>
</dbReference>
<proteinExistence type="predicted"/>
<organism evidence="4 5">
    <name type="scientific">Leifsonia stereocauli</name>
    <dbReference type="NCBI Taxonomy" id="3134136"/>
    <lineage>
        <taxon>Bacteria</taxon>
        <taxon>Bacillati</taxon>
        <taxon>Actinomycetota</taxon>
        <taxon>Actinomycetes</taxon>
        <taxon>Micrococcales</taxon>
        <taxon>Microbacteriaceae</taxon>
        <taxon>Leifsonia</taxon>
    </lineage>
</organism>
<dbReference type="Pfam" id="PF05257">
    <property type="entry name" value="CHAP"/>
    <property type="match status" value="1"/>
</dbReference>
<feature type="region of interest" description="Disordered" evidence="1">
    <location>
        <begin position="1"/>
        <end position="74"/>
    </location>
</feature>
<evidence type="ECO:0000256" key="1">
    <source>
        <dbReference type="SAM" id="MobiDB-lite"/>
    </source>
</evidence>
<keyword evidence="2" id="KW-0812">Transmembrane</keyword>
<reference evidence="4 5" key="1">
    <citation type="submission" date="2024-03" db="EMBL/GenBank/DDBJ databases">
        <title>YIM 134122 draft genome.</title>
        <authorList>
            <person name="Zuo S."/>
            <person name="Xiong L."/>
        </authorList>
    </citation>
    <scope>NUCLEOTIDE SEQUENCE [LARGE SCALE GENOMIC DNA]</scope>
    <source>
        <strain evidence="4 5">YIM 134122</strain>
    </source>
</reference>
<dbReference type="SUPFAM" id="SSF54001">
    <property type="entry name" value="Cysteine proteinases"/>
    <property type="match status" value="1"/>
</dbReference>
<dbReference type="Gene3D" id="3.90.1720.10">
    <property type="entry name" value="endopeptidase domain like (from Nostoc punctiforme)"/>
    <property type="match status" value="1"/>
</dbReference>
<dbReference type="PROSITE" id="PS50911">
    <property type="entry name" value="CHAP"/>
    <property type="match status" value="1"/>
</dbReference>